<keyword evidence="2" id="KW-1185">Reference proteome</keyword>
<reference evidence="1 2" key="1">
    <citation type="submission" date="2021-05" db="EMBL/GenBank/DDBJ databases">
        <authorList>
            <person name="Zahm M."/>
            <person name="Klopp C."/>
            <person name="Cabau C."/>
            <person name="Kuhl H."/>
            <person name="Suciu R."/>
            <person name="Ciorpac M."/>
            <person name="Holostenco D."/>
            <person name="Gessner J."/>
            <person name="Wuertz S."/>
            <person name="Hohne C."/>
            <person name="Stock M."/>
            <person name="Gislard M."/>
            <person name="Lluch J."/>
            <person name="Milhes M."/>
            <person name="Lampietro C."/>
            <person name="Lopez Roques C."/>
            <person name="Donnadieu C."/>
            <person name="Du K."/>
            <person name="Schartl M."/>
            <person name="Guiguen Y."/>
        </authorList>
    </citation>
    <scope>NUCLEOTIDE SEQUENCE [LARGE SCALE GENOMIC DNA]</scope>
    <source>
        <strain evidence="1">Hh-F2</strain>
        <tissue evidence="1">Blood</tissue>
    </source>
</reference>
<dbReference type="Proteomes" id="UP001369086">
    <property type="component" value="Unassembled WGS sequence"/>
</dbReference>
<evidence type="ECO:0000313" key="2">
    <source>
        <dbReference type="Proteomes" id="UP001369086"/>
    </source>
</evidence>
<protein>
    <submittedName>
        <fullName evidence="1">Uncharacterized protein</fullName>
    </submittedName>
</protein>
<accession>A0ABR0Y0F3</accession>
<sequence>MFLSYMRARITSSEERTQWHFKRLVLQRECLRETVAPCCLPWEVSWLCLLFLFISPLRSARAVSPSDGTRGTGDCPIRAALTCCTGGVKMSFHTRQKE</sequence>
<organism evidence="1 2">
    <name type="scientific">Huso huso</name>
    <name type="common">Beluga</name>
    <name type="synonym">Acipenser huso</name>
    <dbReference type="NCBI Taxonomy" id="61971"/>
    <lineage>
        <taxon>Eukaryota</taxon>
        <taxon>Metazoa</taxon>
        <taxon>Chordata</taxon>
        <taxon>Craniata</taxon>
        <taxon>Vertebrata</taxon>
        <taxon>Euteleostomi</taxon>
        <taxon>Actinopterygii</taxon>
        <taxon>Chondrostei</taxon>
        <taxon>Acipenseriformes</taxon>
        <taxon>Acipenseridae</taxon>
        <taxon>Huso</taxon>
    </lineage>
</organism>
<comment type="caution">
    <text evidence="1">The sequence shown here is derived from an EMBL/GenBank/DDBJ whole genome shotgun (WGS) entry which is preliminary data.</text>
</comment>
<proteinExistence type="predicted"/>
<gene>
    <name evidence="1" type="ORF">HHUSO_G37033</name>
</gene>
<name>A0ABR0Y0F3_HUSHU</name>
<dbReference type="EMBL" id="JAHFZB010000993">
    <property type="protein sequence ID" value="KAK6455950.1"/>
    <property type="molecule type" value="Genomic_DNA"/>
</dbReference>
<evidence type="ECO:0000313" key="1">
    <source>
        <dbReference type="EMBL" id="KAK6455950.1"/>
    </source>
</evidence>